<dbReference type="InterPro" id="IPR037673">
    <property type="entry name" value="MSC/AndL"/>
</dbReference>
<protein>
    <submittedName>
        <fullName evidence="6">MscL family protein</fullName>
    </submittedName>
</protein>
<keyword evidence="4 5" id="KW-0472">Membrane</keyword>
<keyword evidence="3 5" id="KW-1133">Transmembrane helix</keyword>
<evidence type="ECO:0000256" key="5">
    <source>
        <dbReference type="SAM" id="Phobius"/>
    </source>
</evidence>
<evidence type="ECO:0000313" key="6">
    <source>
        <dbReference type="EMBL" id="RJR26811.1"/>
    </source>
</evidence>
<evidence type="ECO:0000256" key="4">
    <source>
        <dbReference type="ARBA" id="ARBA00023136"/>
    </source>
</evidence>
<dbReference type="Pfam" id="PF01741">
    <property type="entry name" value="MscL"/>
    <property type="match status" value="1"/>
</dbReference>
<keyword evidence="2 5" id="KW-0812">Transmembrane</keyword>
<dbReference type="InterPro" id="IPR036019">
    <property type="entry name" value="MscL_channel"/>
</dbReference>
<feature type="transmembrane region" description="Helical" evidence="5">
    <location>
        <begin position="64"/>
        <end position="87"/>
    </location>
</feature>
<dbReference type="EMBL" id="QZJF01000017">
    <property type="protein sequence ID" value="RJR26811.1"/>
    <property type="molecule type" value="Genomic_DNA"/>
</dbReference>
<dbReference type="Gene3D" id="1.10.1200.120">
    <property type="entry name" value="Large-conductance mechanosensitive channel, MscL, domain 1"/>
    <property type="match status" value="1"/>
</dbReference>
<comment type="subcellular location">
    <subcellularLocation>
        <location evidence="1">Membrane</location>
        <topology evidence="1">Multi-pass membrane protein</topology>
    </subcellularLocation>
</comment>
<evidence type="ECO:0000256" key="3">
    <source>
        <dbReference type="ARBA" id="ARBA00022989"/>
    </source>
</evidence>
<dbReference type="PANTHER" id="PTHR30266">
    <property type="entry name" value="MECHANOSENSITIVE CHANNEL MSCL"/>
    <property type="match status" value="1"/>
</dbReference>
<gene>
    <name evidence="6" type="ORF">C4561_03450</name>
</gene>
<accession>A0A3A4ZC50</accession>
<name>A0A3A4ZC50_UNCKA</name>
<dbReference type="SUPFAM" id="SSF81330">
    <property type="entry name" value="Gated mechanosensitive channel"/>
    <property type="match status" value="1"/>
</dbReference>
<evidence type="ECO:0000256" key="1">
    <source>
        <dbReference type="ARBA" id="ARBA00004141"/>
    </source>
</evidence>
<dbReference type="GO" id="GO:0008381">
    <property type="term" value="F:mechanosensitive monoatomic ion channel activity"/>
    <property type="evidence" value="ECO:0007669"/>
    <property type="project" value="TreeGrafter"/>
</dbReference>
<evidence type="ECO:0000256" key="2">
    <source>
        <dbReference type="ARBA" id="ARBA00022692"/>
    </source>
</evidence>
<dbReference type="PANTHER" id="PTHR30266:SF2">
    <property type="entry name" value="LARGE-CONDUCTANCE MECHANOSENSITIVE CHANNEL"/>
    <property type="match status" value="1"/>
</dbReference>
<organism evidence="6 7">
    <name type="scientific">candidate division WWE3 bacterium</name>
    <dbReference type="NCBI Taxonomy" id="2053526"/>
    <lineage>
        <taxon>Bacteria</taxon>
        <taxon>Katanobacteria</taxon>
    </lineage>
</organism>
<sequence>MKGFIQFIREQGVVGLAVGFILGGAVSKVVSALVNDIINPILGIALGATGNLKEASLNIGTAKILWGDFIGVTMDFLVIAFVVYFGVKGLGLDKLDHKKN</sequence>
<dbReference type="AlphaFoldDB" id="A0A3A4ZC50"/>
<feature type="transmembrane region" description="Helical" evidence="5">
    <location>
        <begin position="12"/>
        <end position="31"/>
    </location>
</feature>
<dbReference type="Proteomes" id="UP000265540">
    <property type="component" value="Unassembled WGS sequence"/>
</dbReference>
<evidence type="ECO:0000313" key="7">
    <source>
        <dbReference type="Proteomes" id="UP000265540"/>
    </source>
</evidence>
<reference evidence="6 7" key="1">
    <citation type="journal article" date="2017" name="ISME J.">
        <title>Energy and carbon metabolisms in a deep terrestrial subsurface fluid microbial community.</title>
        <authorList>
            <person name="Momper L."/>
            <person name="Jungbluth S.P."/>
            <person name="Lee M.D."/>
            <person name="Amend J.P."/>
        </authorList>
    </citation>
    <scope>NUCLEOTIDE SEQUENCE [LARGE SCALE GENOMIC DNA]</scope>
    <source>
        <strain evidence="6">SURF_46</strain>
    </source>
</reference>
<proteinExistence type="predicted"/>
<comment type="caution">
    <text evidence="6">The sequence shown here is derived from an EMBL/GenBank/DDBJ whole genome shotgun (WGS) entry which is preliminary data.</text>
</comment>
<dbReference type="GO" id="GO:0016020">
    <property type="term" value="C:membrane"/>
    <property type="evidence" value="ECO:0007669"/>
    <property type="project" value="UniProtKB-SubCell"/>
</dbReference>